<accession>A0A5N6ZGR5</accession>
<evidence type="ECO:0000313" key="2">
    <source>
        <dbReference type="Proteomes" id="UP000327118"/>
    </source>
</evidence>
<sequence>MQRTYLLVDYAWRVHDRYFPDYVHTLGVKGRIRSDTQGLLMVAYGELGFGNPEYRVGQG</sequence>
<reference evidence="2" key="1">
    <citation type="submission" date="2019-04" db="EMBL/GenBank/DDBJ databases">
        <title>Friends and foes A comparative genomics studyof 23 Aspergillus species from section Flavi.</title>
        <authorList>
            <consortium name="DOE Joint Genome Institute"/>
            <person name="Kjaerbolling I."/>
            <person name="Vesth T."/>
            <person name="Frisvad J.C."/>
            <person name="Nybo J.L."/>
            <person name="Theobald S."/>
            <person name="Kildgaard S."/>
            <person name="Isbrandt T."/>
            <person name="Kuo A."/>
            <person name="Sato A."/>
            <person name="Lyhne E.K."/>
            <person name="Kogle M.E."/>
            <person name="Wiebenga A."/>
            <person name="Kun R.S."/>
            <person name="Lubbers R.J."/>
            <person name="Makela M.R."/>
            <person name="Barry K."/>
            <person name="Chovatia M."/>
            <person name="Clum A."/>
            <person name="Daum C."/>
            <person name="Haridas S."/>
            <person name="He G."/>
            <person name="LaButti K."/>
            <person name="Lipzen A."/>
            <person name="Mondo S."/>
            <person name="Riley R."/>
            <person name="Salamov A."/>
            <person name="Simmons B.A."/>
            <person name="Magnuson J.K."/>
            <person name="Henrissat B."/>
            <person name="Mortensen U.H."/>
            <person name="Larsen T.O."/>
            <person name="Devries R.P."/>
            <person name="Grigoriev I.V."/>
            <person name="Machida M."/>
            <person name="Baker S.E."/>
            <person name="Andersen M.R."/>
        </authorList>
    </citation>
    <scope>NUCLEOTIDE SEQUENCE [LARGE SCALE GENOMIC DNA]</scope>
    <source>
        <strain evidence="2">CBS 553.77</strain>
    </source>
</reference>
<dbReference type="EMBL" id="ML739054">
    <property type="protein sequence ID" value="KAE8355320.1"/>
    <property type="molecule type" value="Genomic_DNA"/>
</dbReference>
<name>A0A5N6ZGR5_9EURO</name>
<protein>
    <submittedName>
        <fullName evidence="1">Uncharacterized protein</fullName>
    </submittedName>
</protein>
<gene>
    <name evidence="1" type="ORF">BDV28DRAFT_129104</name>
</gene>
<evidence type="ECO:0000313" key="1">
    <source>
        <dbReference type="EMBL" id="KAE8355320.1"/>
    </source>
</evidence>
<dbReference type="AlphaFoldDB" id="A0A5N6ZGR5"/>
<organism evidence="1 2">
    <name type="scientific">Aspergillus coremiiformis</name>
    <dbReference type="NCBI Taxonomy" id="138285"/>
    <lineage>
        <taxon>Eukaryota</taxon>
        <taxon>Fungi</taxon>
        <taxon>Dikarya</taxon>
        <taxon>Ascomycota</taxon>
        <taxon>Pezizomycotina</taxon>
        <taxon>Eurotiomycetes</taxon>
        <taxon>Eurotiomycetidae</taxon>
        <taxon>Eurotiales</taxon>
        <taxon>Aspergillaceae</taxon>
        <taxon>Aspergillus</taxon>
        <taxon>Aspergillus subgen. Circumdati</taxon>
    </lineage>
</organism>
<dbReference type="Proteomes" id="UP000327118">
    <property type="component" value="Unassembled WGS sequence"/>
</dbReference>
<proteinExistence type="predicted"/>
<dbReference type="OrthoDB" id="5809458at2759"/>
<keyword evidence="2" id="KW-1185">Reference proteome</keyword>